<sequence length="251" mass="27317">VPGTIPTATGDVEAPGRVLVVVAHPDDVDFGTAGTMAALVNAGSHVAYCLVTSGEAGDDDLTQSPNDLSALRQDEQHAAAAAVGVEELHWLGHPDGRVMNSLELRRDLSRVMRIVRPDVVVTQPTTANWDRIYGSHPDHLATAWATMAAVYPDSRNPRAHPELLEEGHEPHTVSRVWMMWMAAPEGTMMHVDITDTFEQKVKALQCHSSQTDRMEELEDLLREWASGVASAAGMTQGRLAEGFRVIGTNRE</sequence>
<accession>A0A381NX92</accession>
<gene>
    <name evidence="1" type="ORF">METZ01_LOCUS12044</name>
</gene>
<dbReference type="SUPFAM" id="SSF102588">
    <property type="entry name" value="LmbE-like"/>
    <property type="match status" value="1"/>
</dbReference>
<dbReference type="AlphaFoldDB" id="A0A381NX92"/>
<reference evidence="1" key="1">
    <citation type="submission" date="2018-05" db="EMBL/GenBank/DDBJ databases">
        <authorList>
            <person name="Lanie J.A."/>
            <person name="Ng W.-L."/>
            <person name="Kazmierczak K.M."/>
            <person name="Andrzejewski T.M."/>
            <person name="Davidsen T.M."/>
            <person name="Wayne K.J."/>
            <person name="Tettelin H."/>
            <person name="Glass J.I."/>
            <person name="Rusch D."/>
            <person name="Podicherti R."/>
            <person name="Tsui H.-C.T."/>
            <person name="Winkler M.E."/>
        </authorList>
    </citation>
    <scope>NUCLEOTIDE SEQUENCE</scope>
</reference>
<dbReference type="Gene3D" id="3.40.50.10320">
    <property type="entry name" value="LmbE-like"/>
    <property type="match status" value="1"/>
</dbReference>
<proteinExistence type="predicted"/>
<evidence type="ECO:0000313" key="1">
    <source>
        <dbReference type="EMBL" id="SUZ59190.1"/>
    </source>
</evidence>
<protein>
    <submittedName>
        <fullName evidence="1">Uncharacterized protein</fullName>
    </submittedName>
</protein>
<dbReference type="GO" id="GO:0016811">
    <property type="term" value="F:hydrolase activity, acting on carbon-nitrogen (but not peptide) bonds, in linear amides"/>
    <property type="evidence" value="ECO:0007669"/>
    <property type="project" value="TreeGrafter"/>
</dbReference>
<name>A0A381NX92_9ZZZZ</name>
<dbReference type="PANTHER" id="PTHR12993:SF28">
    <property type="entry name" value="LMBE FAMILY PROTEIN"/>
    <property type="match status" value="1"/>
</dbReference>
<dbReference type="PANTHER" id="PTHR12993">
    <property type="entry name" value="N-ACETYLGLUCOSAMINYL-PHOSPHATIDYLINOSITOL DE-N-ACETYLASE-RELATED"/>
    <property type="match status" value="1"/>
</dbReference>
<dbReference type="InterPro" id="IPR024078">
    <property type="entry name" value="LmbE-like_dom_sf"/>
</dbReference>
<dbReference type="InterPro" id="IPR003737">
    <property type="entry name" value="GlcNAc_PI_deacetylase-related"/>
</dbReference>
<dbReference type="Pfam" id="PF02585">
    <property type="entry name" value="PIG-L"/>
    <property type="match status" value="1"/>
</dbReference>
<feature type="non-terminal residue" evidence="1">
    <location>
        <position position="1"/>
    </location>
</feature>
<organism evidence="1">
    <name type="scientific">marine metagenome</name>
    <dbReference type="NCBI Taxonomy" id="408172"/>
    <lineage>
        <taxon>unclassified sequences</taxon>
        <taxon>metagenomes</taxon>
        <taxon>ecological metagenomes</taxon>
    </lineage>
</organism>
<dbReference type="EMBL" id="UINC01000666">
    <property type="protein sequence ID" value="SUZ59190.1"/>
    <property type="molecule type" value="Genomic_DNA"/>
</dbReference>